<gene>
    <name evidence="1" type="ORF">GUY60_26320</name>
</gene>
<dbReference type="EMBL" id="JAAAHS010000259">
    <property type="protein sequence ID" value="NBE54880.1"/>
    <property type="molecule type" value="Genomic_DNA"/>
</dbReference>
<dbReference type="OrthoDB" id="495830at2"/>
<dbReference type="AlphaFoldDB" id="A0A964XMY0"/>
<sequence>MRTTEENTETAEFIAASMELTGFNSEALWSTGLVERYRTVAIEQLGPARFERLLQEAGQPRGRRNVQGDWDDWDDGLLDAARAVTQLWYTGSWPGPPPFVVSPHAYARGLAWTAAGLAAPATAPAGYGSWGHAPAGESAS</sequence>
<dbReference type="Proteomes" id="UP000598297">
    <property type="component" value="Unassembled WGS sequence"/>
</dbReference>
<accession>A0A964XMY0</accession>
<organism evidence="1 2">
    <name type="scientific">Streptomyces boluensis</name>
    <dbReference type="NCBI Taxonomy" id="1775135"/>
    <lineage>
        <taxon>Bacteria</taxon>
        <taxon>Bacillati</taxon>
        <taxon>Actinomycetota</taxon>
        <taxon>Actinomycetes</taxon>
        <taxon>Kitasatosporales</taxon>
        <taxon>Streptomycetaceae</taxon>
        <taxon>Streptomyces</taxon>
    </lineage>
</organism>
<reference evidence="1" key="1">
    <citation type="submission" date="2020-01" db="EMBL/GenBank/DDBJ databases">
        <title>Whole-genome analyses of novel actinobacteria.</title>
        <authorList>
            <person name="Sahin N."/>
        </authorList>
    </citation>
    <scope>NUCLEOTIDE SEQUENCE</scope>
    <source>
        <strain evidence="1">YC537</strain>
    </source>
</reference>
<name>A0A964XMY0_9ACTN</name>
<evidence type="ECO:0000313" key="1">
    <source>
        <dbReference type="EMBL" id="NBE54880.1"/>
    </source>
</evidence>
<keyword evidence="2" id="KW-1185">Reference proteome</keyword>
<proteinExistence type="predicted"/>
<protein>
    <submittedName>
        <fullName evidence="1">Uncharacterized protein</fullName>
    </submittedName>
</protein>
<evidence type="ECO:0000313" key="2">
    <source>
        <dbReference type="Proteomes" id="UP000598297"/>
    </source>
</evidence>
<comment type="caution">
    <text evidence="1">The sequence shown here is derived from an EMBL/GenBank/DDBJ whole genome shotgun (WGS) entry which is preliminary data.</text>
</comment>